<feature type="transmembrane region" description="Helical" evidence="1">
    <location>
        <begin position="145"/>
        <end position="161"/>
    </location>
</feature>
<dbReference type="EMBL" id="JAVRQU010000002">
    <property type="protein sequence ID" value="KAK5706028.1"/>
    <property type="molecule type" value="Genomic_DNA"/>
</dbReference>
<protein>
    <recommendedName>
        <fullName evidence="2">DUF6536 domain-containing protein</fullName>
    </recommendedName>
</protein>
<keyword evidence="1" id="KW-0472">Membrane</keyword>
<keyword evidence="1" id="KW-0812">Transmembrane</keyword>
<feature type="transmembrane region" description="Helical" evidence="1">
    <location>
        <begin position="619"/>
        <end position="640"/>
    </location>
</feature>
<feature type="transmembrane region" description="Helical" evidence="1">
    <location>
        <begin position="344"/>
        <end position="368"/>
    </location>
</feature>
<feature type="transmembrane region" description="Helical" evidence="1">
    <location>
        <begin position="564"/>
        <end position="587"/>
    </location>
</feature>
<comment type="caution">
    <text evidence="3">The sequence shown here is derived from an EMBL/GenBank/DDBJ whole genome shotgun (WGS) entry which is preliminary data.</text>
</comment>
<gene>
    <name evidence="3" type="ORF">LTR97_001014</name>
</gene>
<dbReference type="PANTHER" id="PTHR35395:SF1">
    <property type="entry name" value="DUF6536 DOMAIN-CONTAINING PROTEIN"/>
    <property type="match status" value="1"/>
</dbReference>
<dbReference type="PANTHER" id="PTHR35395">
    <property type="entry name" value="DUF6536 DOMAIN-CONTAINING PROTEIN"/>
    <property type="match status" value="1"/>
</dbReference>
<keyword evidence="1" id="KW-1133">Transmembrane helix</keyword>
<proteinExistence type="predicted"/>
<feature type="transmembrane region" description="Helical" evidence="1">
    <location>
        <begin position="507"/>
        <end position="528"/>
    </location>
</feature>
<name>A0AAN7ZQ85_9PEZI</name>
<organism evidence="3 4">
    <name type="scientific">Elasticomyces elasticus</name>
    <dbReference type="NCBI Taxonomy" id="574655"/>
    <lineage>
        <taxon>Eukaryota</taxon>
        <taxon>Fungi</taxon>
        <taxon>Dikarya</taxon>
        <taxon>Ascomycota</taxon>
        <taxon>Pezizomycotina</taxon>
        <taxon>Dothideomycetes</taxon>
        <taxon>Dothideomycetidae</taxon>
        <taxon>Mycosphaerellales</taxon>
        <taxon>Teratosphaeriaceae</taxon>
        <taxon>Elasticomyces</taxon>
    </lineage>
</organism>
<reference evidence="3" key="1">
    <citation type="submission" date="2023-08" db="EMBL/GenBank/DDBJ databases">
        <title>Black Yeasts Isolated from many extreme environments.</title>
        <authorList>
            <person name="Coleine C."/>
            <person name="Stajich J.E."/>
            <person name="Selbmann L."/>
        </authorList>
    </citation>
    <scope>NUCLEOTIDE SEQUENCE</scope>
    <source>
        <strain evidence="3">CCFEE 5810</strain>
    </source>
</reference>
<feature type="domain" description="DUF6536" evidence="2">
    <location>
        <begin position="32"/>
        <end position="184"/>
    </location>
</feature>
<dbReference type="InterPro" id="IPR046623">
    <property type="entry name" value="DUF6536"/>
</dbReference>
<feature type="transmembrane region" description="Helical" evidence="1">
    <location>
        <begin position="34"/>
        <end position="58"/>
    </location>
</feature>
<dbReference type="Pfam" id="PF20163">
    <property type="entry name" value="DUF6536"/>
    <property type="match status" value="1"/>
</dbReference>
<dbReference type="AlphaFoldDB" id="A0AAN7ZQ85"/>
<evidence type="ECO:0000313" key="4">
    <source>
        <dbReference type="Proteomes" id="UP001310594"/>
    </source>
</evidence>
<accession>A0AAN7ZQ85</accession>
<evidence type="ECO:0000256" key="1">
    <source>
        <dbReference type="SAM" id="Phobius"/>
    </source>
</evidence>
<dbReference type="Proteomes" id="UP001310594">
    <property type="component" value="Unassembled WGS sequence"/>
</dbReference>
<sequence>MVADDTPKTSLIQPFEFNEGGARKYSRPRGKWRITTALGALAALIVLCANITLLIWTYTTHKTTGQGSVIVYTGSCDKTKHVILWADLAINILSTILLSASNSCGQLLSAPTRDDIDAAHARSTWLDIGIQSGRNLRHIPGRRRFMWWMIGLSSVPLHLFYNSVVFSTLSANDYQAALVTEDFLTGAWWNETRVLNNNVPSGFGELSEHNVNIGQLHVIQQEAVVGNLTRLDNALCLEAYATTMYESNWKNVLVVTNLALNDTFIQAFEHGPTKNQNDMLWPCDARNDPSVSTCNIGTLIANPATWTIPNATQCQRLDAGCEIFAAHIEYCLAEPFQAQCTAQIATPLLIVVIIFNAVKVICIAMTAFGADEPLVTVGDAVASFLAKPDALTQDHGAISAGDVWSGSREERAQGGAYRQIRSWKTQSRDGTFQPPVFKHVRRKWAAGVSAGQYGICLLLCIVAIITGFALLGQGISTSHANKTPIVSEGLGTPSPFNMVTLSVGGTLVGNVLLANTPQIIISFIYLFYNRTLTSMLLTAEYCRLARVRSTLRVSKPKGKQKSTYWLNIPWNYSGLLMASMATLHWLVARSIFLMKVSVFDNNGVLVPAREINACGYSPLAILVATLLGVVMTVVLVGLSYRKLDVGIPIAASCSVAIAAACHQGRSGMAEEPLMYGVVEGEEQTRDWRYGSGEGLGADGRESSVARRRVGFSSKDVSPLEDGVAYR</sequence>
<evidence type="ECO:0000313" key="3">
    <source>
        <dbReference type="EMBL" id="KAK5706028.1"/>
    </source>
</evidence>
<feature type="transmembrane region" description="Helical" evidence="1">
    <location>
        <begin position="450"/>
        <end position="471"/>
    </location>
</feature>
<evidence type="ECO:0000259" key="2">
    <source>
        <dbReference type="Pfam" id="PF20163"/>
    </source>
</evidence>